<name>A0A3B1CG79_9ZZZZ</name>
<dbReference type="InterPro" id="IPR035287">
    <property type="entry name" value="DUF5362"/>
</dbReference>
<feature type="transmembrane region" description="Helical" evidence="1">
    <location>
        <begin position="38"/>
        <end position="65"/>
    </location>
</feature>
<keyword evidence="1" id="KW-0812">Transmembrane</keyword>
<accession>A0A3B1CG79</accession>
<dbReference type="Pfam" id="PF17319">
    <property type="entry name" value="DUF5362"/>
    <property type="match status" value="1"/>
</dbReference>
<dbReference type="EMBL" id="UOGD01000374">
    <property type="protein sequence ID" value="VAX27222.1"/>
    <property type="molecule type" value="Genomic_DNA"/>
</dbReference>
<organism evidence="2">
    <name type="scientific">hydrothermal vent metagenome</name>
    <dbReference type="NCBI Taxonomy" id="652676"/>
    <lineage>
        <taxon>unclassified sequences</taxon>
        <taxon>metagenomes</taxon>
        <taxon>ecological metagenomes</taxon>
    </lineage>
</organism>
<reference evidence="2" key="1">
    <citation type="submission" date="2018-06" db="EMBL/GenBank/DDBJ databases">
        <authorList>
            <person name="Zhirakovskaya E."/>
        </authorList>
    </citation>
    <scope>NUCLEOTIDE SEQUENCE</scope>
</reference>
<evidence type="ECO:0000256" key="1">
    <source>
        <dbReference type="SAM" id="Phobius"/>
    </source>
</evidence>
<dbReference type="AlphaFoldDB" id="A0A3B1CG79"/>
<sequence>MEDFNELNIDEDSIPQPQSKPLGLFGVLFTKMTSDMKFVGMFTIVYGVLTSLSIIGAIIGVPLIFAGLRVREAADEFNTFRLTNDSNALRRGFELQGKYFNIQKIIIIVGLILIALYFIGILIFGISMYSSYSN</sequence>
<keyword evidence="1" id="KW-0472">Membrane</keyword>
<evidence type="ECO:0008006" key="3">
    <source>
        <dbReference type="Google" id="ProtNLM"/>
    </source>
</evidence>
<protein>
    <recommendedName>
        <fullName evidence="3">DUF5362 domain-containing protein</fullName>
    </recommendedName>
</protein>
<evidence type="ECO:0000313" key="2">
    <source>
        <dbReference type="EMBL" id="VAX27222.1"/>
    </source>
</evidence>
<gene>
    <name evidence="2" type="ORF">MNBD_IGNAVI01-2399</name>
</gene>
<proteinExistence type="predicted"/>
<feature type="transmembrane region" description="Helical" evidence="1">
    <location>
        <begin position="105"/>
        <end position="129"/>
    </location>
</feature>
<keyword evidence="1" id="KW-1133">Transmembrane helix</keyword>